<reference evidence="1" key="1">
    <citation type="submission" date="2021-09" db="EMBL/GenBank/DDBJ databases">
        <authorList>
            <consortium name="AG Swart"/>
            <person name="Singh M."/>
            <person name="Singh A."/>
            <person name="Seah K."/>
            <person name="Emmerich C."/>
        </authorList>
    </citation>
    <scope>NUCLEOTIDE SEQUENCE</scope>
    <source>
        <strain evidence="1">ATCC30299</strain>
    </source>
</reference>
<name>A0AAU9J0N5_9CILI</name>
<evidence type="ECO:0000313" key="2">
    <source>
        <dbReference type="Proteomes" id="UP001162131"/>
    </source>
</evidence>
<dbReference type="EMBL" id="CAJZBQ010000018">
    <property type="protein sequence ID" value="CAG9317502.1"/>
    <property type="molecule type" value="Genomic_DNA"/>
</dbReference>
<proteinExistence type="predicted"/>
<sequence>MKKRIGKLKRRSQKLYWFGLDSERKHVHNFIVANSFKNSWALVDFSCRYHRGVLKAGTKNEKFSFT</sequence>
<dbReference type="Proteomes" id="UP001162131">
    <property type="component" value="Unassembled WGS sequence"/>
</dbReference>
<evidence type="ECO:0000313" key="1">
    <source>
        <dbReference type="EMBL" id="CAG9317502.1"/>
    </source>
</evidence>
<dbReference type="AlphaFoldDB" id="A0AAU9J0N5"/>
<comment type="caution">
    <text evidence="1">The sequence shown here is derived from an EMBL/GenBank/DDBJ whole genome shotgun (WGS) entry which is preliminary data.</text>
</comment>
<organism evidence="1 2">
    <name type="scientific">Blepharisma stoltei</name>
    <dbReference type="NCBI Taxonomy" id="1481888"/>
    <lineage>
        <taxon>Eukaryota</taxon>
        <taxon>Sar</taxon>
        <taxon>Alveolata</taxon>
        <taxon>Ciliophora</taxon>
        <taxon>Postciliodesmatophora</taxon>
        <taxon>Heterotrichea</taxon>
        <taxon>Heterotrichida</taxon>
        <taxon>Blepharismidae</taxon>
        <taxon>Blepharisma</taxon>
    </lineage>
</organism>
<keyword evidence="2" id="KW-1185">Reference proteome</keyword>
<accession>A0AAU9J0N5</accession>
<protein>
    <submittedName>
        <fullName evidence="1">Uncharacterized protein</fullName>
    </submittedName>
</protein>
<gene>
    <name evidence="1" type="ORF">BSTOLATCC_MIC18748</name>
</gene>